<dbReference type="InterPro" id="IPR005135">
    <property type="entry name" value="Endo/exonuclease/phosphatase"/>
</dbReference>
<keyword evidence="3" id="KW-1185">Reference proteome</keyword>
<dbReference type="InterPro" id="IPR036691">
    <property type="entry name" value="Endo/exonu/phosph_ase_sf"/>
</dbReference>
<organism evidence="2 3">
    <name type="scientific">Mytilus galloprovincialis</name>
    <name type="common">Mediterranean mussel</name>
    <dbReference type="NCBI Taxonomy" id="29158"/>
    <lineage>
        <taxon>Eukaryota</taxon>
        <taxon>Metazoa</taxon>
        <taxon>Spiralia</taxon>
        <taxon>Lophotrochozoa</taxon>
        <taxon>Mollusca</taxon>
        <taxon>Bivalvia</taxon>
        <taxon>Autobranchia</taxon>
        <taxon>Pteriomorphia</taxon>
        <taxon>Mytilida</taxon>
        <taxon>Mytiloidea</taxon>
        <taxon>Mytilidae</taxon>
        <taxon>Mytilinae</taxon>
        <taxon>Mytilus</taxon>
    </lineage>
</organism>
<dbReference type="GO" id="GO:0003824">
    <property type="term" value="F:catalytic activity"/>
    <property type="evidence" value="ECO:0007669"/>
    <property type="project" value="InterPro"/>
</dbReference>
<reference evidence="2" key="1">
    <citation type="submission" date="2018-11" db="EMBL/GenBank/DDBJ databases">
        <authorList>
            <person name="Alioto T."/>
            <person name="Alioto T."/>
        </authorList>
    </citation>
    <scope>NUCLEOTIDE SEQUENCE</scope>
</reference>
<comment type="caution">
    <text evidence="2">The sequence shown here is derived from an EMBL/GenBank/DDBJ whole genome shotgun (WGS) entry which is preliminary data.</text>
</comment>
<protein>
    <recommendedName>
        <fullName evidence="1">Endonuclease/exonuclease/phosphatase domain-containing protein</fullName>
    </recommendedName>
</protein>
<dbReference type="Gene3D" id="3.60.10.10">
    <property type="entry name" value="Endonuclease/exonuclease/phosphatase"/>
    <property type="match status" value="1"/>
</dbReference>
<dbReference type="OrthoDB" id="7700509at2759"/>
<dbReference type="AlphaFoldDB" id="A0A8B6FY17"/>
<evidence type="ECO:0000313" key="2">
    <source>
        <dbReference type="EMBL" id="VDI55670.1"/>
    </source>
</evidence>
<dbReference type="Proteomes" id="UP000596742">
    <property type="component" value="Unassembled WGS sequence"/>
</dbReference>
<dbReference type="Pfam" id="PF03372">
    <property type="entry name" value="Exo_endo_phos"/>
    <property type="match status" value="1"/>
</dbReference>
<feature type="domain" description="Endonuclease/exonuclease/phosphatase" evidence="1">
    <location>
        <begin position="16"/>
        <end position="258"/>
    </location>
</feature>
<dbReference type="SUPFAM" id="SSF56219">
    <property type="entry name" value="DNase I-like"/>
    <property type="match status" value="1"/>
</dbReference>
<proteinExistence type="predicted"/>
<dbReference type="EMBL" id="UYJE01007521">
    <property type="protein sequence ID" value="VDI55670.1"/>
    <property type="molecule type" value="Genomic_DNA"/>
</dbReference>
<evidence type="ECO:0000313" key="3">
    <source>
        <dbReference type="Proteomes" id="UP000596742"/>
    </source>
</evidence>
<evidence type="ECO:0000259" key="1">
    <source>
        <dbReference type="Pfam" id="PF03372"/>
    </source>
</evidence>
<gene>
    <name evidence="2" type="ORF">MGAL_10B031464</name>
</gene>
<sequence>MCLKIAKKSQLHIGCWNINGHKNKGFDKYSDPRFVNEICHKDIICLIETHCSLEESLSLDGFTPVHLTRPKSKGTYKRSGGISIFVKSELRPGVKFLEHVNNDYIWLQLCSNFFGLKDDIFICYIYNPPENSSYTKSLREDIFDLIEKDISKYSDTGKILLAGDLNARTGTQVLDFINNDESLDNIPVFDKISPDLNLPVRYSMDEVLSTRGKSLNEICIQSGLRILNGRTPGDFTGQLTCYTPNGSSVVDYFIASENLMENILFFKVHKFLGELSDHCQISVMLKIDCKIKNNVDDKTQIPPSTYIWDETSPQEFQTALSSNKIQNKIKEVNDNVYDNIDNFVSDLNSIITEAADISFKLKRPKKKNPKHLNKKRQPKWFDISLTGLRRQLDSKEKLLKKFSKDPIVRTSYFSLLKLYRKTRKQKLKEFRRSVMDELDNLHENNPNKYWNLLKDLSKDTNKSTSPDIPCNTWGLLRGINDTRQINLSYILSSFLILYLTGVSKQRGLIYPQRYEGGSVEVCTDPFQVLMSIC</sequence>
<accession>A0A8B6FY17</accession>
<name>A0A8B6FY17_MYTGA</name>